<organism evidence="2 3">
    <name type="scientific">Globodera rostochiensis</name>
    <name type="common">Golden nematode worm</name>
    <name type="synonym">Heterodera rostochiensis</name>
    <dbReference type="NCBI Taxonomy" id="31243"/>
    <lineage>
        <taxon>Eukaryota</taxon>
        <taxon>Metazoa</taxon>
        <taxon>Ecdysozoa</taxon>
        <taxon>Nematoda</taxon>
        <taxon>Chromadorea</taxon>
        <taxon>Rhabditida</taxon>
        <taxon>Tylenchina</taxon>
        <taxon>Tylenchomorpha</taxon>
        <taxon>Tylenchoidea</taxon>
        <taxon>Heteroderidae</taxon>
        <taxon>Heteroderinae</taxon>
        <taxon>Globodera</taxon>
    </lineage>
</organism>
<reference evidence="3" key="1">
    <citation type="submission" date="2022-11" db="UniProtKB">
        <authorList>
            <consortium name="WormBaseParasite"/>
        </authorList>
    </citation>
    <scope>IDENTIFICATION</scope>
</reference>
<proteinExistence type="predicted"/>
<evidence type="ECO:0000313" key="2">
    <source>
        <dbReference type="Proteomes" id="UP000887572"/>
    </source>
</evidence>
<dbReference type="Proteomes" id="UP000887572">
    <property type="component" value="Unplaced"/>
</dbReference>
<sequence length="465" mass="56728">MLFSCHCRPTLGAAETVKCQQIRRFGGAETVECQQQKNDKQEKYQKEQQLNIVRSKRQPFEIVCRADCQPPNSTDYMRMKIAQIQCVTQPKKMVKQMSARSSSSSRSTHTRSIRHWLYGEINGARKPDMKQYREELKDMKQYKEELKDMKQYQEELKDMKQYKEELKDMKQYKEELKDMKQYKEELKEMKQYKEELKDMKQYKEELKDMKQYKEERHCRPTLGAAETVKCQQIRRFGGAETVECQQQKNDKQEKYQKEQQLNIVRSKRQPFEIVCRADCQPPNSTDYMRMKIAQIQCVTQPKKMVKQMSARSSSSSRSTHTRSIRHWLYGEINGARKPDMKQYREELKDMKQYKEELKDMKQYQEELKDMKQYKEELKDMKQYKEELKDMKQYKEELKEMKQYQEELKDMKQYKEELKDMKQYKEELKALKQYKKEFDIKQYKEEFKLYLFERPISDTDHDQMHS</sequence>
<feature type="coiled-coil region" evidence="1">
    <location>
        <begin position="129"/>
        <end position="212"/>
    </location>
</feature>
<keyword evidence="1" id="KW-0175">Coiled coil</keyword>
<evidence type="ECO:0000313" key="3">
    <source>
        <dbReference type="WBParaSite" id="Gr19_v10_g9671.t2"/>
    </source>
</evidence>
<dbReference type="AlphaFoldDB" id="A0A914IGF5"/>
<feature type="coiled-coil region" evidence="1">
    <location>
        <begin position="340"/>
        <end position="440"/>
    </location>
</feature>
<accession>A0A914IGF5</accession>
<dbReference type="WBParaSite" id="Gr19_v10_g9671.t2">
    <property type="protein sequence ID" value="Gr19_v10_g9671.t2"/>
    <property type="gene ID" value="Gr19_v10_g9671"/>
</dbReference>
<name>A0A914IGF5_GLORO</name>
<evidence type="ECO:0000256" key="1">
    <source>
        <dbReference type="SAM" id="Coils"/>
    </source>
</evidence>
<keyword evidence="2" id="KW-1185">Reference proteome</keyword>
<protein>
    <submittedName>
        <fullName evidence="3">Uncharacterized protein</fullName>
    </submittedName>
</protein>